<reference evidence="3" key="1">
    <citation type="submission" date="2023-11" db="EMBL/GenBank/DDBJ databases">
        <title>Genome assemblies of two species of porcelain crab, Petrolisthes cinctipes and Petrolisthes manimaculis (Anomura: Porcellanidae).</title>
        <authorList>
            <person name="Angst P."/>
        </authorList>
    </citation>
    <scope>NUCLEOTIDE SEQUENCE</scope>
    <source>
        <strain evidence="3">PB745_02</strain>
        <tissue evidence="3">Gill</tissue>
    </source>
</reference>
<dbReference type="PROSITE" id="PS50940">
    <property type="entry name" value="CHIT_BIND_II"/>
    <property type="match status" value="1"/>
</dbReference>
<dbReference type="EMBL" id="JAWZYT010002332">
    <property type="protein sequence ID" value="KAK4305098.1"/>
    <property type="molecule type" value="Genomic_DNA"/>
</dbReference>
<organism evidence="3 4">
    <name type="scientific">Petrolisthes manimaculis</name>
    <dbReference type="NCBI Taxonomy" id="1843537"/>
    <lineage>
        <taxon>Eukaryota</taxon>
        <taxon>Metazoa</taxon>
        <taxon>Ecdysozoa</taxon>
        <taxon>Arthropoda</taxon>
        <taxon>Crustacea</taxon>
        <taxon>Multicrustacea</taxon>
        <taxon>Malacostraca</taxon>
        <taxon>Eumalacostraca</taxon>
        <taxon>Eucarida</taxon>
        <taxon>Decapoda</taxon>
        <taxon>Pleocyemata</taxon>
        <taxon>Anomura</taxon>
        <taxon>Galatheoidea</taxon>
        <taxon>Porcellanidae</taxon>
        <taxon>Petrolisthes</taxon>
    </lineage>
</organism>
<dbReference type="InterPro" id="IPR052976">
    <property type="entry name" value="Scoloptoxin-like"/>
</dbReference>
<sequence length="161" mass="18130">MFVRLLILAGVVCVCTGLPSRVRRDSTPDFYELPANATSILASPLQTGFVCDQKVYGYYADVDNNCQIFHICHPYVDSDLIVKLRMFSFLCGPGLVFDQEKLVCNYPENSVPCQSAANYYGVNNYFGRLDLSFRDGETPPQIPESSDFKLQTFAELRESLQ</sequence>
<comment type="caution">
    <text evidence="3">The sequence shown here is derived from an EMBL/GenBank/DDBJ whole genome shotgun (WGS) entry which is preliminary data.</text>
</comment>
<dbReference type="Gene3D" id="2.170.140.10">
    <property type="entry name" value="Chitin binding domain"/>
    <property type="match status" value="1"/>
</dbReference>
<name>A0AAE1PB03_9EUCA</name>
<dbReference type="GO" id="GO:0005576">
    <property type="term" value="C:extracellular region"/>
    <property type="evidence" value="ECO:0007669"/>
    <property type="project" value="InterPro"/>
</dbReference>
<evidence type="ECO:0000259" key="2">
    <source>
        <dbReference type="PROSITE" id="PS50940"/>
    </source>
</evidence>
<evidence type="ECO:0000256" key="1">
    <source>
        <dbReference type="SAM" id="SignalP"/>
    </source>
</evidence>
<evidence type="ECO:0000313" key="3">
    <source>
        <dbReference type="EMBL" id="KAK4305098.1"/>
    </source>
</evidence>
<dbReference type="InterPro" id="IPR002557">
    <property type="entry name" value="Chitin-bd_dom"/>
</dbReference>
<feature type="chain" id="PRO_5042151365" description="Chitin-binding type-2 domain-containing protein" evidence="1">
    <location>
        <begin position="18"/>
        <end position="161"/>
    </location>
</feature>
<keyword evidence="4" id="KW-1185">Reference proteome</keyword>
<protein>
    <recommendedName>
        <fullName evidence="2">Chitin-binding type-2 domain-containing protein</fullName>
    </recommendedName>
</protein>
<keyword evidence="1" id="KW-0732">Signal</keyword>
<dbReference type="AlphaFoldDB" id="A0AAE1PB03"/>
<dbReference type="Pfam" id="PF01607">
    <property type="entry name" value="CBM_14"/>
    <property type="match status" value="1"/>
</dbReference>
<accession>A0AAE1PB03</accession>
<dbReference type="PANTHER" id="PTHR22933:SF43">
    <property type="entry name" value="LP10131P"/>
    <property type="match status" value="1"/>
</dbReference>
<dbReference type="PANTHER" id="PTHR22933">
    <property type="entry name" value="FI18007P1-RELATED"/>
    <property type="match status" value="1"/>
</dbReference>
<feature type="signal peptide" evidence="1">
    <location>
        <begin position="1"/>
        <end position="17"/>
    </location>
</feature>
<evidence type="ECO:0000313" key="4">
    <source>
        <dbReference type="Proteomes" id="UP001292094"/>
    </source>
</evidence>
<proteinExistence type="predicted"/>
<dbReference type="GO" id="GO:0008061">
    <property type="term" value="F:chitin binding"/>
    <property type="evidence" value="ECO:0007669"/>
    <property type="project" value="InterPro"/>
</dbReference>
<feature type="domain" description="Chitin-binding type-2" evidence="2">
    <location>
        <begin position="48"/>
        <end position="115"/>
    </location>
</feature>
<dbReference type="SMART" id="SM00494">
    <property type="entry name" value="ChtBD2"/>
    <property type="match status" value="1"/>
</dbReference>
<dbReference type="Proteomes" id="UP001292094">
    <property type="component" value="Unassembled WGS sequence"/>
</dbReference>
<dbReference type="InterPro" id="IPR036508">
    <property type="entry name" value="Chitin-bd_dom_sf"/>
</dbReference>
<dbReference type="SUPFAM" id="SSF57625">
    <property type="entry name" value="Invertebrate chitin-binding proteins"/>
    <property type="match status" value="1"/>
</dbReference>
<gene>
    <name evidence="3" type="ORF">Pmani_022998</name>
</gene>